<dbReference type="GO" id="GO:0016020">
    <property type="term" value="C:membrane"/>
    <property type="evidence" value="ECO:0007669"/>
    <property type="project" value="TreeGrafter"/>
</dbReference>
<proteinExistence type="predicted"/>
<dbReference type="PANTHER" id="PTHR12393">
    <property type="entry name" value="SPHINGOMYELIN PHOSPHODIESTERASE RELATED"/>
    <property type="match status" value="1"/>
</dbReference>
<dbReference type="Gene3D" id="1.25.40.20">
    <property type="entry name" value="Ankyrin repeat-containing domain"/>
    <property type="match status" value="2"/>
</dbReference>
<comment type="caution">
    <text evidence="1">The sequence shown here is derived from an EMBL/GenBank/DDBJ whole genome shotgun (WGS) entry which is preliminary data.</text>
</comment>
<sequence length="586" mass="64293">MESPILLQHWAQLPAVLAEHIFSSLPSNDIACTIRLVNKAGAARFSSPEHTTIHLSQPVPAHAFSKHWTNPNLLGNMTYAQRLQLLCLTARSGSLPNLAVAAASAGCILNAEVINAAAAAGQVHCCEWLRSQGCRLGKVLSAAAGAGQRRTCEWALAKGCEWDIEAFHAATSGGHEAIMFWLLGLRPEESLRPSKWSLLSVAAGCSLATLKRLYMAWAAEEDLAEAAEDEPQWAAELLAAAGGSRTPDWQAKVEWLVEQGLEVTADSYIHRDAALHPDALGRVQWLLQMGFACVELAVLQAARLGKVDVLEYVHDEGIVFEDTWIDCGREAAEAGQLATLQLLCSWSVGDGMLNLRAAARAGQLPVVLWLVEQQLGEDVLQECYQLFGCAAGSGNLELLRWLYEHGCVRRDFRYTSFVKEAAAAGNVEALRWLVSIGCRFPATGFDACWAAVRKGDLATMDCLQQLGCPWGDNPDSRGDYVSPDSSSDGYWDSRPGLLFRRCMGLPRPTVILEWLLERGCPVGSWSAAVRRAAQVVARAGWTEDTRELWEWLRQDGGMRSRWWAEEAADEWQDGLEELLSGLNMRL</sequence>
<dbReference type="SUPFAM" id="SSF48403">
    <property type="entry name" value="Ankyrin repeat"/>
    <property type="match status" value="1"/>
</dbReference>
<gene>
    <name evidence="1" type="ORF">Agub_g8577</name>
</gene>
<dbReference type="AlphaFoldDB" id="A0AAD3DTN9"/>
<dbReference type="GO" id="GO:0030149">
    <property type="term" value="P:sphingolipid catabolic process"/>
    <property type="evidence" value="ECO:0007669"/>
    <property type="project" value="TreeGrafter"/>
</dbReference>
<name>A0AAD3DTN9_9CHLO</name>
<protein>
    <recommendedName>
        <fullName evidence="3">Ankyrin repeat domain-containing protein</fullName>
    </recommendedName>
</protein>
<dbReference type="PANTHER" id="PTHR12393:SF6">
    <property type="entry name" value="SPHINGOMYELIN PHOSPHODIESTERASE 2"/>
    <property type="match status" value="1"/>
</dbReference>
<accession>A0AAD3DTN9</accession>
<keyword evidence="2" id="KW-1185">Reference proteome</keyword>
<dbReference type="GO" id="GO:0071944">
    <property type="term" value="C:cell periphery"/>
    <property type="evidence" value="ECO:0007669"/>
    <property type="project" value="TreeGrafter"/>
</dbReference>
<reference evidence="1 2" key="1">
    <citation type="journal article" date="2021" name="Sci. Rep.">
        <title>Genome sequencing of the multicellular alga Astrephomene provides insights into convergent evolution of germ-soma differentiation.</title>
        <authorList>
            <person name="Yamashita S."/>
            <person name="Yamamoto K."/>
            <person name="Matsuzaki R."/>
            <person name="Suzuki S."/>
            <person name="Yamaguchi H."/>
            <person name="Hirooka S."/>
            <person name="Minakuchi Y."/>
            <person name="Miyagishima S."/>
            <person name="Kawachi M."/>
            <person name="Toyoda A."/>
            <person name="Nozaki H."/>
        </authorList>
    </citation>
    <scope>NUCLEOTIDE SEQUENCE [LARGE SCALE GENOMIC DNA]</scope>
    <source>
        <strain evidence="1 2">NIES-4017</strain>
    </source>
</reference>
<dbReference type="GO" id="GO:0005783">
    <property type="term" value="C:endoplasmic reticulum"/>
    <property type="evidence" value="ECO:0007669"/>
    <property type="project" value="TreeGrafter"/>
</dbReference>
<evidence type="ECO:0000313" key="2">
    <source>
        <dbReference type="Proteomes" id="UP001054857"/>
    </source>
</evidence>
<dbReference type="GO" id="GO:0004620">
    <property type="term" value="F:phospholipase activity"/>
    <property type="evidence" value="ECO:0007669"/>
    <property type="project" value="TreeGrafter"/>
</dbReference>
<evidence type="ECO:0000313" key="1">
    <source>
        <dbReference type="EMBL" id="GFR46929.1"/>
    </source>
</evidence>
<dbReference type="Proteomes" id="UP001054857">
    <property type="component" value="Unassembled WGS sequence"/>
</dbReference>
<evidence type="ECO:0008006" key="3">
    <source>
        <dbReference type="Google" id="ProtNLM"/>
    </source>
</evidence>
<dbReference type="GO" id="GO:0046513">
    <property type="term" value="P:ceramide biosynthetic process"/>
    <property type="evidence" value="ECO:0007669"/>
    <property type="project" value="TreeGrafter"/>
</dbReference>
<dbReference type="InterPro" id="IPR036770">
    <property type="entry name" value="Ankyrin_rpt-contain_sf"/>
</dbReference>
<organism evidence="1 2">
    <name type="scientific">Astrephomene gubernaculifera</name>
    <dbReference type="NCBI Taxonomy" id="47775"/>
    <lineage>
        <taxon>Eukaryota</taxon>
        <taxon>Viridiplantae</taxon>
        <taxon>Chlorophyta</taxon>
        <taxon>core chlorophytes</taxon>
        <taxon>Chlorophyceae</taxon>
        <taxon>CS clade</taxon>
        <taxon>Chlamydomonadales</taxon>
        <taxon>Astrephomenaceae</taxon>
        <taxon>Astrephomene</taxon>
    </lineage>
</organism>
<dbReference type="EMBL" id="BMAR01000016">
    <property type="protein sequence ID" value="GFR46929.1"/>
    <property type="molecule type" value="Genomic_DNA"/>
</dbReference>